<evidence type="ECO:0000259" key="2">
    <source>
        <dbReference type="Pfam" id="PF17899"/>
    </source>
</evidence>
<proteinExistence type="predicted"/>
<dbReference type="Pfam" id="PF17899">
    <property type="entry name" value="Peptidase_M61_N"/>
    <property type="match status" value="1"/>
</dbReference>
<name>A0ABU3CDX3_9FLAO</name>
<sequence>MRKIFYAVAFSLALYGCKTTQNTITEEPPIVTNLDLVHVNNDRVLVSVDPPEISTEETVFYIPKTVPGTYSTSNYGKYAEDFKALDSKGNELEVIKIDENSWRIPNAKKLDKVTYLVNDTFDIQGEGGIYSMAGTNILEDKNFLLNLHGFVGYFEKMEEKEYRLEILRPSDLIAGSSLNVDETLDAEVENAKTDVYNLNRYFEVTDNPIMYAAPDTTSFMAGNMKVLIDVYSPNKKHSAQSLKPAMEKMIRAQKDFLGDINNTDKYAIIVYLSATPGQNDAGNFGALEHHTSTVVVMPETMEQQALNKSMTDIVSHEFFHIITPLGVHSNEIHYFDYNNPKMSEHLWMYEGVTEYFANLFQVNQGLIDNQDFYDRMNEKINTAKRFDDTMSFTVMSENILEDPYQDSYYNVYQKGALIGMALDIRLRELSEGRMGVLDLMKKLTERYGKNKPFEDEELIPVIVELTYPEIQEFFDTYVSGTTPIPYDQFFEKVGLELREDQVPVDYLLKDQSTPYITVNASGNILVRNDIELNTFFTELGLQGGDVIREINGVAYTREYIYDLIMASQEWAEGEQIQVKVTRNGEDVVLEGPIAAAKAPGMRLTEIPNASSEQIELRHAWLKS</sequence>
<dbReference type="Pfam" id="PF05299">
    <property type="entry name" value="Peptidase_M61"/>
    <property type="match status" value="1"/>
</dbReference>
<dbReference type="Gene3D" id="2.60.40.3650">
    <property type="match status" value="1"/>
</dbReference>
<reference evidence="3 4" key="1">
    <citation type="submission" date="2023-09" db="EMBL/GenBank/DDBJ databases">
        <authorList>
            <person name="Rey-Velasco X."/>
        </authorList>
    </citation>
    <scope>NUCLEOTIDE SEQUENCE [LARGE SCALE GENOMIC DNA]</scope>
    <source>
        <strain evidence="3 4">F363</strain>
    </source>
</reference>
<organism evidence="3 4">
    <name type="scientific">Autumnicola tepida</name>
    <dbReference type="NCBI Taxonomy" id="3075595"/>
    <lineage>
        <taxon>Bacteria</taxon>
        <taxon>Pseudomonadati</taxon>
        <taxon>Bacteroidota</taxon>
        <taxon>Flavobacteriia</taxon>
        <taxon>Flavobacteriales</taxon>
        <taxon>Flavobacteriaceae</taxon>
        <taxon>Autumnicola</taxon>
    </lineage>
</organism>
<dbReference type="Gene3D" id="1.10.390.10">
    <property type="entry name" value="Neutral Protease Domain 2"/>
    <property type="match status" value="1"/>
</dbReference>
<accession>A0ABU3CDX3</accession>
<gene>
    <name evidence="3" type="ORF">RM553_17085</name>
</gene>
<feature type="domain" description="Peptidase M61 catalytic" evidence="1">
    <location>
        <begin position="311"/>
        <end position="418"/>
    </location>
</feature>
<dbReference type="SUPFAM" id="SSF55486">
    <property type="entry name" value="Metalloproteases ('zincins'), catalytic domain"/>
    <property type="match status" value="1"/>
</dbReference>
<keyword evidence="4" id="KW-1185">Reference proteome</keyword>
<dbReference type="InterPro" id="IPR040756">
    <property type="entry name" value="Peptidase_M61_N"/>
</dbReference>
<dbReference type="InterPro" id="IPR036034">
    <property type="entry name" value="PDZ_sf"/>
</dbReference>
<evidence type="ECO:0000313" key="3">
    <source>
        <dbReference type="EMBL" id="MDT0644558.1"/>
    </source>
</evidence>
<dbReference type="InterPro" id="IPR027268">
    <property type="entry name" value="Peptidase_M4/M1_CTD_sf"/>
</dbReference>
<dbReference type="SUPFAM" id="SSF50156">
    <property type="entry name" value="PDZ domain-like"/>
    <property type="match status" value="1"/>
</dbReference>
<feature type="domain" description="Peptidase M61 N-terminal" evidence="2">
    <location>
        <begin position="34"/>
        <end position="212"/>
    </location>
</feature>
<dbReference type="EMBL" id="JAVRHQ010000029">
    <property type="protein sequence ID" value="MDT0644558.1"/>
    <property type="molecule type" value="Genomic_DNA"/>
</dbReference>
<protein>
    <submittedName>
        <fullName evidence="3">Peptidase M61</fullName>
    </submittedName>
</protein>
<dbReference type="Gene3D" id="2.30.42.10">
    <property type="match status" value="1"/>
</dbReference>
<evidence type="ECO:0000313" key="4">
    <source>
        <dbReference type="Proteomes" id="UP001262889"/>
    </source>
</evidence>
<dbReference type="PROSITE" id="PS51257">
    <property type="entry name" value="PROKAR_LIPOPROTEIN"/>
    <property type="match status" value="1"/>
</dbReference>
<evidence type="ECO:0000259" key="1">
    <source>
        <dbReference type="Pfam" id="PF05299"/>
    </source>
</evidence>
<comment type="caution">
    <text evidence="3">The sequence shown here is derived from an EMBL/GenBank/DDBJ whole genome shotgun (WGS) entry which is preliminary data.</text>
</comment>
<dbReference type="Proteomes" id="UP001262889">
    <property type="component" value="Unassembled WGS sequence"/>
</dbReference>
<dbReference type="RefSeq" id="WP_311536175.1">
    <property type="nucleotide sequence ID" value="NZ_JAVRHQ010000029.1"/>
</dbReference>
<dbReference type="InterPro" id="IPR007963">
    <property type="entry name" value="Peptidase_M61_catalytic"/>
</dbReference>